<evidence type="ECO:0000313" key="2">
    <source>
        <dbReference type="EMBL" id="OAN39899.1"/>
    </source>
</evidence>
<dbReference type="Proteomes" id="UP000078396">
    <property type="component" value="Unassembled WGS sequence"/>
</dbReference>
<organism evidence="2 3">
    <name type="scientific">Mycolicibacterium iranicum</name>
    <name type="common">Mycobacterium iranicum</name>
    <dbReference type="NCBI Taxonomy" id="912594"/>
    <lineage>
        <taxon>Bacteria</taxon>
        <taxon>Bacillati</taxon>
        <taxon>Actinomycetota</taxon>
        <taxon>Actinomycetes</taxon>
        <taxon>Mycobacteriales</taxon>
        <taxon>Mycobacteriaceae</taxon>
        <taxon>Mycolicibacterium</taxon>
    </lineage>
</organism>
<sequence>MFTLEMIRCHQQAIQMSEILLAKQDVDTRVVQSARQIQSMQTVELQHMLSWLRQWEIPVSTPRDGCSQPGVNNVDALQIAEGRTAGTVYLNQMIEHHRRSITLAHREIGDGEFRAAVALATSIATIQQIEIDTMASMLRTA</sequence>
<dbReference type="Gene3D" id="1.20.1260.10">
    <property type="match status" value="1"/>
</dbReference>
<dbReference type="AlphaFoldDB" id="A0A178LYJ7"/>
<protein>
    <recommendedName>
        <fullName evidence="1">DUF305 domain-containing protein</fullName>
    </recommendedName>
</protein>
<accession>A0A178LYJ7</accession>
<dbReference type="EMBL" id="LWCS01000015">
    <property type="protein sequence ID" value="OAN39899.1"/>
    <property type="molecule type" value="Genomic_DNA"/>
</dbReference>
<feature type="domain" description="DUF305" evidence="1">
    <location>
        <begin position="1"/>
        <end position="138"/>
    </location>
</feature>
<dbReference type="PANTHER" id="PTHR36933:SF1">
    <property type="entry name" value="SLL0788 PROTEIN"/>
    <property type="match status" value="1"/>
</dbReference>
<gene>
    <name evidence="2" type="ORF">A4X20_16245</name>
</gene>
<dbReference type="InterPro" id="IPR005183">
    <property type="entry name" value="DUF305_CopM-like"/>
</dbReference>
<dbReference type="Pfam" id="PF03713">
    <property type="entry name" value="DUF305"/>
    <property type="match status" value="1"/>
</dbReference>
<reference evidence="2 3" key="1">
    <citation type="submission" date="2016-04" db="EMBL/GenBank/DDBJ databases">
        <title>Draft Genome Sequences of Staphylococcus capitis Strain H36, S. capitis Strain H65, S. cohnii Strain H62, S. hominis Strain H69, Mycobacterium iranicum Strain H39, Plantibacter sp. Strain H53, Pseudomonas oryzihabitans Strain H72, and Microbacterium sp. Strain H83, isolated from residential settings.</title>
        <authorList>
            <person name="Lymperopoulou D."/>
            <person name="Adams R.I."/>
            <person name="Lindow S."/>
            <person name="Coil D.A."/>
            <person name="Jospin G."/>
            <person name="Eisen J.A."/>
        </authorList>
    </citation>
    <scope>NUCLEOTIDE SEQUENCE [LARGE SCALE GENOMIC DNA]</scope>
    <source>
        <strain evidence="2 3">H39</strain>
    </source>
</reference>
<dbReference type="InterPro" id="IPR012347">
    <property type="entry name" value="Ferritin-like"/>
</dbReference>
<dbReference type="OrthoDB" id="26872at2"/>
<comment type="caution">
    <text evidence="2">The sequence shown here is derived from an EMBL/GenBank/DDBJ whole genome shotgun (WGS) entry which is preliminary data.</text>
</comment>
<name>A0A178LYJ7_MYCIR</name>
<proteinExistence type="predicted"/>
<evidence type="ECO:0000313" key="3">
    <source>
        <dbReference type="Proteomes" id="UP000078396"/>
    </source>
</evidence>
<dbReference type="PANTHER" id="PTHR36933">
    <property type="entry name" value="SLL0788 PROTEIN"/>
    <property type="match status" value="1"/>
</dbReference>
<evidence type="ECO:0000259" key="1">
    <source>
        <dbReference type="Pfam" id="PF03713"/>
    </source>
</evidence>